<dbReference type="Pfam" id="PF00534">
    <property type="entry name" value="Glycos_transf_1"/>
    <property type="match status" value="1"/>
</dbReference>
<dbReference type="SUPFAM" id="SSF53756">
    <property type="entry name" value="UDP-Glycosyltransferase/glycogen phosphorylase"/>
    <property type="match status" value="1"/>
</dbReference>
<dbReference type="Gene3D" id="3.40.50.2000">
    <property type="entry name" value="Glycogen Phosphorylase B"/>
    <property type="match status" value="2"/>
</dbReference>
<keyword evidence="4" id="KW-1185">Reference proteome</keyword>
<feature type="domain" description="Glycosyl transferase family 1" evidence="1">
    <location>
        <begin position="218"/>
        <end position="384"/>
    </location>
</feature>
<dbReference type="Pfam" id="PF13439">
    <property type="entry name" value="Glyco_transf_4"/>
    <property type="match status" value="1"/>
</dbReference>
<proteinExistence type="predicted"/>
<dbReference type="InterPro" id="IPR001296">
    <property type="entry name" value="Glyco_trans_1"/>
</dbReference>
<feature type="domain" description="Glycosyltransferase subfamily 4-like N-terminal" evidence="2">
    <location>
        <begin position="19"/>
        <end position="204"/>
    </location>
</feature>
<comment type="caution">
    <text evidence="3">The sequence shown here is derived from an EMBL/GenBank/DDBJ whole genome shotgun (WGS) entry which is preliminary data.</text>
</comment>
<dbReference type="EMBL" id="BAABHC010000029">
    <property type="protein sequence ID" value="GAA4440075.1"/>
    <property type="molecule type" value="Genomic_DNA"/>
</dbReference>
<evidence type="ECO:0000313" key="4">
    <source>
        <dbReference type="Proteomes" id="UP001500552"/>
    </source>
</evidence>
<dbReference type="InterPro" id="IPR028098">
    <property type="entry name" value="Glyco_trans_4-like_N"/>
</dbReference>
<evidence type="ECO:0000259" key="1">
    <source>
        <dbReference type="Pfam" id="PF00534"/>
    </source>
</evidence>
<dbReference type="Proteomes" id="UP001500552">
    <property type="component" value="Unassembled WGS sequence"/>
</dbReference>
<reference evidence="4" key="1">
    <citation type="journal article" date="2019" name="Int. J. Syst. Evol. Microbiol.">
        <title>The Global Catalogue of Microorganisms (GCM) 10K type strain sequencing project: providing services to taxonomists for standard genome sequencing and annotation.</title>
        <authorList>
            <consortium name="The Broad Institute Genomics Platform"/>
            <consortium name="The Broad Institute Genome Sequencing Center for Infectious Disease"/>
            <person name="Wu L."/>
            <person name="Ma J."/>
        </authorList>
    </citation>
    <scope>NUCLEOTIDE SEQUENCE [LARGE SCALE GENOMIC DNA]</scope>
    <source>
        <strain evidence="4">JCM 17926</strain>
    </source>
</reference>
<sequence length="419" mass="46820">MRILYFHQYFKTREGSGGTRSYEMAKHFVEQGHQVTMVYALSDKTKSPLSGPYINGKRRGSVENIDLIEFNLNYSNRLNILQRALVFLSFSVKSVKVVFQEDFDIVFATSTPLTAGIPGIFMKLFGKKKRFVFEVRDLWPELPREMGVIKNKFVLWAMGVLESLSYNQADACVALSPGIQDGIRAKLKDKSKPVYLVPNGCDLDFLVPGHEPKTNIPSVKENDFVAIFTGAHGIANGLDAALDAAKVLIQKGHGKHIKLVFVGDGMMKDHLVKRAEAEQLHNCIFIEPVSKQRLLTYLHAADVGLMLLANIKAFYFGTSPNKFFDYISMGMPILNNYPGWLAGMIRENDCGTVVPPDDAVAFADALIEMYNNRELLPAMGENARVLAERKFDRKVLADELLEALVVSKGKFVKDGLVEC</sequence>
<protein>
    <submittedName>
        <fullName evidence="3">Glycosyltransferase family 4 protein</fullName>
    </submittedName>
</protein>
<gene>
    <name evidence="3" type="ORF">GCM10023188_36920</name>
</gene>
<evidence type="ECO:0000259" key="2">
    <source>
        <dbReference type="Pfam" id="PF13439"/>
    </source>
</evidence>
<dbReference type="PANTHER" id="PTHR12526">
    <property type="entry name" value="GLYCOSYLTRANSFERASE"/>
    <property type="match status" value="1"/>
</dbReference>
<dbReference type="CDD" id="cd03794">
    <property type="entry name" value="GT4_WbuB-like"/>
    <property type="match status" value="1"/>
</dbReference>
<name>A0ABP8LY35_9BACT</name>
<organism evidence="3 4">
    <name type="scientific">Pontibacter saemangeumensis</name>
    <dbReference type="NCBI Taxonomy" id="1084525"/>
    <lineage>
        <taxon>Bacteria</taxon>
        <taxon>Pseudomonadati</taxon>
        <taxon>Bacteroidota</taxon>
        <taxon>Cytophagia</taxon>
        <taxon>Cytophagales</taxon>
        <taxon>Hymenobacteraceae</taxon>
        <taxon>Pontibacter</taxon>
    </lineage>
</organism>
<dbReference type="RefSeq" id="WP_345161051.1">
    <property type="nucleotide sequence ID" value="NZ_BAABHC010000029.1"/>
</dbReference>
<evidence type="ECO:0000313" key="3">
    <source>
        <dbReference type="EMBL" id="GAA4440075.1"/>
    </source>
</evidence>
<accession>A0ABP8LY35</accession>
<dbReference type="PANTHER" id="PTHR12526:SF638">
    <property type="entry name" value="SPORE COAT PROTEIN SA"/>
    <property type="match status" value="1"/>
</dbReference>